<dbReference type="STRING" id="205917.A0A4Y9ZED0"/>
<sequence>MFRLSVFLALPVISTLVSASAPPLIVQEPSFTALDDVKVPVVLGVMSRCPDALLCEAVFDQVLKKVSDKVDFSLTYPDRTNPSDPDFGVTCMHGAQECAGNVHQLCAAKYLPLDNWWEFLMCQNYQGREKIGRPDIALKCARSAQIDWETSPVGQCAGLDGSGTEEEGTKLLQDSVKATQALGIKKSCTIVINGEQVCVHDGAWKECENGHSAADFIRQINAEYDKLNGAFTEDEESV</sequence>
<evidence type="ECO:0000256" key="3">
    <source>
        <dbReference type="ARBA" id="ARBA00022525"/>
    </source>
</evidence>
<feature type="signal peptide" evidence="6">
    <location>
        <begin position="1"/>
        <end position="19"/>
    </location>
</feature>
<dbReference type="EMBL" id="SEOQ01000001">
    <property type="protein sequence ID" value="TFY72952.1"/>
    <property type="molecule type" value="Genomic_DNA"/>
</dbReference>
<dbReference type="InterPro" id="IPR004911">
    <property type="entry name" value="Interferon-induced_GILT"/>
</dbReference>
<dbReference type="AlphaFoldDB" id="A0A4Y9ZED0"/>
<evidence type="ECO:0000256" key="4">
    <source>
        <dbReference type="ARBA" id="ARBA00022729"/>
    </source>
</evidence>
<proteinExistence type="inferred from homology"/>
<evidence type="ECO:0000256" key="2">
    <source>
        <dbReference type="ARBA" id="ARBA00005679"/>
    </source>
</evidence>
<organism evidence="7 8">
    <name type="scientific">Dentipellis fragilis</name>
    <dbReference type="NCBI Taxonomy" id="205917"/>
    <lineage>
        <taxon>Eukaryota</taxon>
        <taxon>Fungi</taxon>
        <taxon>Dikarya</taxon>
        <taxon>Basidiomycota</taxon>
        <taxon>Agaricomycotina</taxon>
        <taxon>Agaricomycetes</taxon>
        <taxon>Russulales</taxon>
        <taxon>Hericiaceae</taxon>
        <taxon>Dentipellis</taxon>
    </lineage>
</organism>
<keyword evidence="3" id="KW-0964">Secreted</keyword>
<protein>
    <recommendedName>
        <fullName evidence="9">Gamma interferon inducible lysosomal thiol reductase GILT</fullName>
    </recommendedName>
</protein>
<keyword evidence="4 6" id="KW-0732">Signal</keyword>
<comment type="similarity">
    <text evidence="2">Belongs to the GILT family.</text>
</comment>
<evidence type="ECO:0000313" key="7">
    <source>
        <dbReference type="EMBL" id="TFY72952.1"/>
    </source>
</evidence>
<dbReference type="OrthoDB" id="958254at2759"/>
<evidence type="ECO:0000313" key="8">
    <source>
        <dbReference type="Proteomes" id="UP000298327"/>
    </source>
</evidence>
<gene>
    <name evidence="7" type="ORF">EVG20_g27</name>
</gene>
<dbReference type="Pfam" id="PF03227">
    <property type="entry name" value="GILT"/>
    <property type="match status" value="1"/>
</dbReference>
<evidence type="ECO:0008006" key="9">
    <source>
        <dbReference type="Google" id="ProtNLM"/>
    </source>
</evidence>
<dbReference type="Proteomes" id="UP000298327">
    <property type="component" value="Unassembled WGS sequence"/>
</dbReference>
<dbReference type="PANTHER" id="PTHR13234:SF8">
    <property type="entry name" value="GAMMA-INTERFERON-INDUCIBLE LYSOSOMAL THIOL REDUCTASE"/>
    <property type="match status" value="1"/>
</dbReference>
<feature type="chain" id="PRO_5021409787" description="Gamma interferon inducible lysosomal thiol reductase GILT" evidence="6">
    <location>
        <begin position="20"/>
        <end position="238"/>
    </location>
</feature>
<dbReference type="PANTHER" id="PTHR13234">
    <property type="entry name" value="GAMMA-INTERFERON INDUCIBLE LYSOSOMAL THIOL REDUCTASE GILT"/>
    <property type="match status" value="1"/>
</dbReference>
<dbReference type="GO" id="GO:0005576">
    <property type="term" value="C:extracellular region"/>
    <property type="evidence" value="ECO:0007669"/>
    <property type="project" value="UniProtKB-SubCell"/>
</dbReference>
<comment type="caution">
    <text evidence="7">The sequence shown here is derived from an EMBL/GenBank/DDBJ whole genome shotgun (WGS) entry which is preliminary data.</text>
</comment>
<evidence type="ECO:0000256" key="6">
    <source>
        <dbReference type="SAM" id="SignalP"/>
    </source>
</evidence>
<evidence type="ECO:0000256" key="5">
    <source>
        <dbReference type="ARBA" id="ARBA00023180"/>
    </source>
</evidence>
<keyword evidence="8" id="KW-1185">Reference proteome</keyword>
<keyword evidence="5" id="KW-0325">Glycoprotein</keyword>
<dbReference type="GO" id="GO:0016671">
    <property type="term" value="F:oxidoreductase activity, acting on a sulfur group of donors, disulfide as acceptor"/>
    <property type="evidence" value="ECO:0007669"/>
    <property type="project" value="InterPro"/>
</dbReference>
<reference evidence="7 8" key="1">
    <citation type="submission" date="2019-02" db="EMBL/GenBank/DDBJ databases">
        <title>Genome sequencing of the rare red list fungi Dentipellis fragilis.</title>
        <authorList>
            <person name="Buettner E."/>
            <person name="Kellner H."/>
        </authorList>
    </citation>
    <scope>NUCLEOTIDE SEQUENCE [LARGE SCALE GENOMIC DNA]</scope>
    <source>
        <strain evidence="7 8">DSM 105465</strain>
    </source>
</reference>
<accession>A0A4Y9ZED0</accession>
<comment type="subcellular location">
    <subcellularLocation>
        <location evidence="1">Secreted</location>
    </subcellularLocation>
</comment>
<evidence type="ECO:0000256" key="1">
    <source>
        <dbReference type="ARBA" id="ARBA00004613"/>
    </source>
</evidence>
<name>A0A4Y9ZED0_9AGAM</name>